<dbReference type="SUPFAM" id="SSF51445">
    <property type="entry name" value="(Trans)glycosidases"/>
    <property type="match status" value="1"/>
</dbReference>
<evidence type="ECO:0000256" key="2">
    <source>
        <dbReference type="ARBA" id="ARBA00005336"/>
    </source>
</evidence>
<dbReference type="InterPro" id="IPR017853">
    <property type="entry name" value="GH"/>
</dbReference>
<dbReference type="InterPro" id="IPR036962">
    <property type="entry name" value="Glyco_hydro_3_N_sf"/>
</dbReference>
<keyword evidence="5" id="KW-0326">Glycosidase</keyword>
<dbReference type="GO" id="GO:0004563">
    <property type="term" value="F:beta-N-acetylhexosaminidase activity"/>
    <property type="evidence" value="ECO:0007669"/>
    <property type="project" value="UniProtKB-EC"/>
</dbReference>
<dbReference type="EC" id="3.2.1.52" evidence="3"/>
<dbReference type="PANTHER" id="PTHR30480">
    <property type="entry name" value="BETA-HEXOSAMINIDASE-RELATED"/>
    <property type="match status" value="1"/>
</dbReference>
<dbReference type="GO" id="GO:0005975">
    <property type="term" value="P:carbohydrate metabolic process"/>
    <property type="evidence" value="ECO:0007669"/>
    <property type="project" value="InterPro"/>
</dbReference>
<dbReference type="PANTHER" id="PTHR30480:SF13">
    <property type="entry name" value="BETA-HEXOSAMINIDASE"/>
    <property type="match status" value="1"/>
</dbReference>
<evidence type="ECO:0000313" key="7">
    <source>
        <dbReference type="EMBL" id="AIF25961.1"/>
    </source>
</evidence>
<reference evidence="7" key="1">
    <citation type="submission" date="2014-03" db="EMBL/GenBank/DDBJ databases">
        <title>A sequence of cellulolytic fosmid clone of goat rumen metagenome.</title>
        <authorList>
            <person name="Lee K.-T."/>
            <person name="Kim J.-Y."/>
            <person name="Kim Y.-J."/>
            <person name="Ahn J.-H."/>
            <person name="Park M.-N."/>
            <person name="Kim J.-H."/>
            <person name="Kim T.-H."/>
        </authorList>
    </citation>
    <scope>NUCLEOTIDE SEQUENCE</scope>
</reference>
<evidence type="ECO:0000256" key="1">
    <source>
        <dbReference type="ARBA" id="ARBA00001231"/>
    </source>
</evidence>
<sequence length="339" mass="36907">MMRRMSDLEKICQLFIVSPEALTGETRTAALSNDHTFAQYPVGGVMLFGQNIESEQQLRNLTAQLRAQAAAARLYPLFIAVDEEGGLVSRVANKLGYDLAPSPNEIGKTGDEAQAYTAGQYISGYLAPLGVNLCFAPPADTALDDYIDGMQYYGEDPALVSRLAFAMAKGLREGGVVPCYSHFPGRGSFEGVTLKKLSIKRTADEMRNSEWIPFRDGIRDNIEMIMVSHGLFRLIEDDMPASTSNRVVNGLLRGELGYQGVVVTDSLRMNAVTSNYKTGQECVAALKAGADILLLPPDLGRAVRAIQTAVSQGDLSMQRIEESVIRILAVKIRMNVGSF</sequence>
<comment type="catalytic activity">
    <reaction evidence="1">
        <text>Hydrolysis of terminal non-reducing N-acetyl-D-hexosamine residues in N-acetyl-beta-D-hexosaminides.</text>
        <dbReference type="EC" id="3.2.1.52"/>
    </reaction>
</comment>
<dbReference type="InterPro" id="IPR001764">
    <property type="entry name" value="Glyco_hydro_3_N"/>
</dbReference>
<keyword evidence="4 7" id="KW-0378">Hydrolase</keyword>
<proteinExistence type="inferred from homology"/>
<evidence type="ECO:0000256" key="4">
    <source>
        <dbReference type="ARBA" id="ARBA00022801"/>
    </source>
</evidence>
<organism evidence="7">
    <name type="scientific">uncultured bacterium Ad_095_K16_contig1</name>
    <dbReference type="NCBI Taxonomy" id="1489293"/>
    <lineage>
        <taxon>Bacteria</taxon>
        <taxon>environmental samples</taxon>
    </lineage>
</organism>
<evidence type="ECO:0000256" key="5">
    <source>
        <dbReference type="ARBA" id="ARBA00023295"/>
    </source>
</evidence>
<dbReference type="EMBL" id="KJ631383">
    <property type="protein sequence ID" value="AIF25961.1"/>
    <property type="molecule type" value="Genomic_DNA"/>
</dbReference>
<evidence type="ECO:0000256" key="3">
    <source>
        <dbReference type="ARBA" id="ARBA00012663"/>
    </source>
</evidence>
<evidence type="ECO:0000259" key="6">
    <source>
        <dbReference type="Pfam" id="PF00933"/>
    </source>
</evidence>
<feature type="domain" description="Glycoside hydrolase family 3 N-terminal" evidence="6">
    <location>
        <begin position="9"/>
        <end position="329"/>
    </location>
</feature>
<accession>A0A0B4N0Q6</accession>
<dbReference type="Gene3D" id="3.20.20.300">
    <property type="entry name" value="Glycoside hydrolase, family 3, N-terminal domain"/>
    <property type="match status" value="1"/>
</dbReference>
<dbReference type="Pfam" id="PF00933">
    <property type="entry name" value="Glyco_hydro_3"/>
    <property type="match status" value="1"/>
</dbReference>
<dbReference type="AlphaFoldDB" id="A0A0B4N0Q6"/>
<comment type="similarity">
    <text evidence="2">Belongs to the glycosyl hydrolase 3 family.</text>
</comment>
<name>A0A0B4N0Q6_9BACT</name>
<dbReference type="InterPro" id="IPR050226">
    <property type="entry name" value="NagZ_Beta-hexosaminidase"/>
</dbReference>
<dbReference type="GO" id="GO:0009254">
    <property type="term" value="P:peptidoglycan turnover"/>
    <property type="evidence" value="ECO:0007669"/>
    <property type="project" value="TreeGrafter"/>
</dbReference>
<protein>
    <recommendedName>
        <fullName evidence="3">beta-N-acetylhexosaminidase</fullName>
        <ecNumber evidence="3">3.2.1.52</ecNumber>
    </recommendedName>
</protein>